<gene>
    <name evidence="3" type="ORF">PS467_40385</name>
</gene>
<proteinExistence type="predicted"/>
<evidence type="ECO:0000313" key="4">
    <source>
        <dbReference type="Proteomes" id="UP001305606"/>
    </source>
</evidence>
<evidence type="ECO:0000313" key="3">
    <source>
        <dbReference type="EMBL" id="WNF01851.1"/>
    </source>
</evidence>
<feature type="region of interest" description="Disordered" evidence="1">
    <location>
        <begin position="125"/>
        <end position="179"/>
    </location>
</feature>
<dbReference type="Proteomes" id="UP001305606">
    <property type="component" value="Chromosome"/>
</dbReference>
<dbReference type="Pfam" id="PF15365">
    <property type="entry name" value="PNRC"/>
    <property type="match status" value="1"/>
</dbReference>
<name>A0ABY9VD11_9ACTN</name>
<reference evidence="3 4" key="1">
    <citation type="submission" date="2023-02" db="EMBL/GenBank/DDBJ databases">
        <title>Streptomyces sp. SCA4-21 with antifungal activity against Fusarium oxysporum f. sp. cubense, Streptomyces sp. SCA2-17 with antifungal activity against Fusarium oxysporum f. sp. cubense.</title>
        <authorList>
            <person name="Qi D."/>
        </authorList>
    </citation>
    <scope>NUCLEOTIDE SEQUENCE [LARGE SCALE GENOMIC DNA]</scope>
    <source>
        <strain evidence="3 4">SCA4-21</strain>
    </source>
</reference>
<sequence>MSAPVVASLQRTVGNAAVARMIGRRRGTGCRHEQELAVQRSAVHDVLRSAGQPLDEGLRTEMEARFGGVNFSDVRVHADAAARRSAGEIDAQAYTSGSHIVVGEGGVDKHTLAHELTHVVQQRRGPVAGSDTGHGLRVSDPSDRFEREAEATARRVMSGPVSAQQHTDGPAPDSAAHDHGHAAVQRLIEFGPNADDGSFELQLTPGRPAWEPTAQAMANNAGPNASLNHIIPFERIQRDLDKHANFLFDARGTTGWQSAVAAFEANCDALFTNGSPEHTAMVQRRNAVINALNHPFTRTQRAPVEAAIQSLLSALNSSSQNLRIGDASLNASIGNAIDADFLPGTIRHTGAVFTDSPPPSAVPLPNQGGAQATHTVTNLECVRLTPQHESHVFAYSAASPSSLKFTINGLAGVLHHALQNGQHMSSTQAPTAVAPSGTPPYPVLVMDPNGIRAPFLFYE</sequence>
<feature type="domain" description="eCIS core" evidence="2">
    <location>
        <begin position="53"/>
        <end position="125"/>
    </location>
</feature>
<dbReference type="EMBL" id="CP117522">
    <property type="protein sequence ID" value="WNF01851.1"/>
    <property type="molecule type" value="Genomic_DNA"/>
</dbReference>
<evidence type="ECO:0000256" key="1">
    <source>
        <dbReference type="SAM" id="MobiDB-lite"/>
    </source>
</evidence>
<organism evidence="3 4">
    <name type="scientific">Streptomyces luomodiensis</name>
    <dbReference type="NCBI Taxonomy" id="3026192"/>
    <lineage>
        <taxon>Bacteria</taxon>
        <taxon>Bacillati</taxon>
        <taxon>Actinomycetota</taxon>
        <taxon>Actinomycetes</taxon>
        <taxon>Kitasatosporales</taxon>
        <taxon>Streptomycetaceae</taxon>
        <taxon>Streptomyces</taxon>
    </lineage>
</organism>
<keyword evidence="4" id="KW-1185">Reference proteome</keyword>
<feature type="compositionally biased region" description="Basic and acidic residues" evidence="1">
    <location>
        <begin position="140"/>
        <end position="153"/>
    </location>
</feature>
<evidence type="ECO:0000259" key="2">
    <source>
        <dbReference type="Pfam" id="PF13699"/>
    </source>
</evidence>
<dbReference type="InterPro" id="IPR028322">
    <property type="entry name" value="PNRC-like_rgn"/>
</dbReference>
<accession>A0ABY9VD11</accession>
<dbReference type="Pfam" id="PF13699">
    <property type="entry name" value="eCIS_core"/>
    <property type="match status" value="1"/>
</dbReference>
<protein>
    <submittedName>
        <fullName evidence="3">DUF4157 domain-containing protein</fullName>
    </submittedName>
</protein>
<dbReference type="InterPro" id="IPR025295">
    <property type="entry name" value="eCIS_core_dom"/>
</dbReference>